<dbReference type="InterPro" id="IPR002733">
    <property type="entry name" value="AMMECR1_domain"/>
</dbReference>
<dbReference type="NCBIfam" id="TIGR00296">
    <property type="entry name" value="TIGR00296 family protein"/>
    <property type="match status" value="1"/>
</dbReference>
<sequence>MVHTVTPSPYACFAFEVIVAKLKAHKPKSLSKFIKACKIPKSELVTQPSCPLFVTWEIGPNEDLRGCIGTFTNIELEQGIKRYAAYAAFEDSRFSPIQVKHLSELKCDVTILTDFETCNDAYDWTVGVHGIRINFLHLGKTHSATFLPSVAIEHEWDQEETLMHLVRKSGCKVDHQTIINMPSFHISRYQGRKHGASWSDYEHIINN</sequence>
<dbReference type="AlphaFoldDB" id="A0A1E3PIA3"/>
<feature type="domain" description="AMMECR1" evidence="1">
    <location>
        <begin position="1"/>
        <end position="205"/>
    </location>
</feature>
<dbReference type="InterPro" id="IPR036071">
    <property type="entry name" value="AMMECR1_dom_sf"/>
</dbReference>
<dbReference type="EMBL" id="KV454410">
    <property type="protein sequence ID" value="ODQ65145.1"/>
    <property type="molecule type" value="Genomic_DNA"/>
</dbReference>
<evidence type="ECO:0000259" key="1">
    <source>
        <dbReference type="PROSITE" id="PS51112"/>
    </source>
</evidence>
<dbReference type="PANTHER" id="PTHR13016:SF0">
    <property type="entry name" value="AMME SYNDROME CANDIDATE GENE 1 PROTEIN"/>
    <property type="match status" value="1"/>
</dbReference>
<name>A0A1E3PIA3_9ASCO</name>
<dbReference type="PANTHER" id="PTHR13016">
    <property type="entry name" value="AMMECR1 HOMOLOG"/>
    <property type="match status" value="1"/>
</dbReference>
<dbReference type="OrthoDB" id="24630at2759"/>
<keyword evidence="3" id="KW-1185">Reference proteome</keyword>
<dbReference type="Proteomes" id="UP000095009">
    <property type="component" value="Unassembled WGS sequence"/>
</dbReference>
<organism evidence="2 3">
    <name type="scientific">Nadsonia fulvescens var. elongata DSM 6958</name>
    <dbReference type="NCBI Taxonomy" id="857566"/>
    <lineage>
        <taxon>Eukaryota</taxon>
        <taxon>Fungi</taxon>
        <taxon>Dikarya</taxon>
        <taxon>Ascomycota</taxon>
        <taxon>Saccharomycotina</taxon>
        <taxon>Dipodascomycetes</taxon>
        <taxon>Dipodascales</taxon>
        <taxon>Dipodascales incertae sedis</taxon>
        <taxon>Nadsonia</taxon>
    </lineage>
</organism>
<dbReference type="Gene3D" id="3.30.700.20">
    <property type="entry name" value="Hypothetical protein ph0010, domain 1"/>
    <property type="match status" value="1"/>
</dbReference>
<dbReference type="InterPro" id="IPR023473">
    <property type="entry name" value="AMMECR1"/>
</dbReference>
<dbReference type="Pfam" id="PF01871">
    <property type="entry name" value="AMMECR1"/>
    <property type="match status" value="1"/>
</dbReference>
<dbReference type="SUPFAM" id="SSF143447">
    <property type="entry name" value="AMMECR1-like"/>
    <property type="match status" value="1"/>
</dbReference>
<reference evidence="2 3" key="1">
    <citation type="journal article" date="2016" name="Proc. Natl. Acad. Sci. U.S.A.">
        <title>Comparative genomics of biotechnologically important yeasts.</title>
        <authorList>
            <person name="Riley R."/>
            <person name="Haridas S."/>
            <person name="Wolfe K.H."/>
            <person name="Lopes M.R."/>
            <person name="Hittinger C.T."/>
            <person name="Goeker M."/>
            <person name="Salamov A.A."/>
            <person name="Wisecaver J.H."/>
            <person name="Long T.M."/>
            <person name="Calvey C.H."/>
            <person name="Aerts A.L."/>
            <person name="Barry K.W."/>
            <person name="Choi C."/>
            <person name="Clum A."/>
            <person name="Coughlan A.Y."/>
            <person name="Deshpande S."/>
            <person name="Douglass A.P."/>
            <person name="Hanson S.J."/>
            <person name="Klenk H.-P."/>
            <person name="LaButti K.M."/>
            <person name="Lapidus A."/>
            <person name="Lindquist E.A."/>
            <person name="Lipzen A.M."/>
            <person name="Meier-Kolthoff J.P."/>
            <person name="Ohm R.A."/>
            <person name="Otillar R.P."/>
            <person name="Pangilinan J.L."/>
            <person name="Peng Y."/>
            <person name="Rokas A."/>
            <person name="Rosa C.A."/>
            <person name="Scheuner C."/>
            <person name="Sibirny A.A."/>
            <person name="Slot J.C."/>
            <person name="Stielow J.B."/>
            <person name="Sun H."/>
            <person name="Kurtzman C.P."/>
            <person name="Blackwell M."/>
            <person name="Grigoriev I.V."/>
            <person name="Jeffries T.W."/>
        </authorList>
    </citation>
    <scope>NUCLEOTIDE SEQUENCE [LARGE SCALE GENOMIC DNA]</scope>
    <source>
        <strain evidence="2 3">DSM 6958</strain>
    </source>
</reference>
<proteinExistence type="predicted"/>
<gene>
    <name evidence="2" type="ORF">NADFUDRAFT_25742</name>
</gene>
<dbReference type="PROSITE" id="PS51112">
    <property type="entry name" value="AMMECR1"/>
    <property type="match status" value="1"/>
</dbReference>
<dbReference type="STRING" id="857566.A0A1E3PIA3"/>
<evidence type="ECO:0000313" key="2">
    <source>
        <dbReference type="EMBL" id="ODQ65145.1"/>
    </source>
</evidence>
<dbReference type="InterPro" id="IPR027485">
    <property type="entry name" value="AMMECR1_N"/>
</dbReference>
<protein>
    <recommendedName>
        <fullName evidence="1">AMMECR1 domain-containing protein</fullName>
    </recommendedName>
</protein>
<accession>A0A1E3PIA3</accession>
<evidence type="ECO:0000313" key="3">
    <source>
        <dbReference type="Proteomes" id="UP000095009"/>
    </source>
</evidence>